<feature type="transmembrane region" description="Helical" evidence="6">
    <location>
        <begin position="138"/>
        <end position="156"/>
    </location>
</feature>
<evidence type="ECO:0000256" key="5">
    <source>
        <dbReference type="SAM" id="MobiDB-lite"/>
    </source>
</evidence>
<comment type="caution">
    <text evidence="7">The sequence shown here is derived from an EMBL/GenBank/DDBJ whole genome shotgun (WGS) entry which is preliminary data.</text>
</comment>
<feature type="transmembrane region" description="Helical" evidence="6">
    <location>
        <begin position="81"/>
        <end position="103"/>
    </location>
</feature>
<dbReference type="PANTHER" id="PTHR12778">
    <property type="entry name" value="SOLUTE CARRIER FAMILY 33 ACETYL-COA TRANSPORTER -RELATED"/>
    <property type="match status" value="1"/>
</dbReference>
<dbReference type="EMBL" id="JADBJN010000001">
    <property type="protein sequence ID" value="KAG5680974.1"/>
    <property type="molecule type" value="Genomic_DNA"/>
</dbReference>
<evidence type="ECO:0000256" key="6">
    <source>
        <dbReference type="SAM" id="Phobius"/>
    </source>
</evidence>
<sequence>MTIRKRGESSDRKKLLTNHHESGEEEDIHEHSDLRGDYLNIALLFFLYLLQGIPLGIGQAIPMLLQNRGASYKEQAEFSFAYWPFSIKLLWAPLVDSIYFKAIGRRKSWMIPTQYLIGIFMLILSQHVGSWLGDGHESMPRVAVITLIFFSLNFLAATQDIAVDGWALSMLKKRNVAHASTCNSVGQTAGYFLGYVVFMAFESKEFCNKYIFSEPREQGLVTLSGFLYFWGVVFLTTTTIIGLLKKEKKETQEQLEEHPDLGIKETYTMLWKIVTMKPVMLLAVLLLTVKVSFSACDAVTSLKLIDHGIPKEKLAMLAIPLVPLQLLLPLIMSKHITGKYPMNFYIKAIPFRLLLTLVTAAIVWATPLIIREQTDDIPYYYYGLLLVTYSFYQIFLYAMFCSAMSFFAKISDPKIGGTYMTLLNTLHNLGGNWPNTMVLWLIDFITWKSCVSDGNQNNFSAPKLNDNACLTHQEQEDCFKIGGKCRVDIDGYYIEVILCLIYGIFWYKWGRSKINELQKLPVKAWHVFQSKTKSS</sequence>
<keyword evidence="3 6" id="KW-1133">Transmembrane helix</keyword>
<feature type="region of interest" description="Disordered" evidence="5">
    <location>
        <begin position="1"/>
        <end position="28"/>
    </location>
</feature>
<feature type="transmembrane region" description="Helical" evidence="6">
    <location>
        <begin position="176"/>
        <end position="201"/>
    </location>
</feature>
<evidence type="ECO:0008006" key="9">
    <source>
        <dbReference type="Google" id="ProtNLM"/>
    </source>
</evidence>
<dbReference type="SUPFAM" id="SSF103473">
    <property type="entry name" value="MFS general substrate transporter"/>
    <property type="match status" value="1"/>
</dbReference>
<feature type="transmembrane region" description="Helical" evidence="6">
    <location>
        <begin position="279"/>
        <end position="302"/>
    </location>
</feature>
<feature type="transmembrane region" description="Helical" evidence="6">
    <location>
        <begin position="115"/>
        <end position="132"/>
    </location>
</feature>
<dbReference type="OrthoDB" id="6415790at2759"/>
<keyword evidence="2 6" id="KW-0812">Transmembrane</keyword>
<evidence type="ECO:0000256" key="3">
    <source>
        <dbReference type="ARBA" id="ARBA00022989"/>
    </source>
</evidence>
<dbReference type="GO" id="GO:0016020">
    <property type="term" value="C:membrane"/>
    <property type="evidence" value="ECO:0007669"/>
    <property type="project" value="UniProtKB-SubCell"/>
</dbReference>
<evidence type="ECO:0000256" key="4">
    <source>
        <dbReference type="ARBA" id="ARBA00023136"/>
    </source>
</evidence>
<dbReference type="PANTHER" id="PTHR12778:SF9">
    <property type="entry name" value="ACETYL-COENZYME A TRANSPORTER 1"/>
    <property type="match status" value="1"/>
</dbReference>
<feature type="transmembrane region" description="Helical" evidence="6">
    <location>
        <begin position="492"/>
        <end position="509"/>
    </location>
</feature>
<dbReference type="Pfam" id="PF13000">
    <property type="entry name" value="Acatn"/>
    <property type="match status" value="2"/>
</dbReference>
<feature type="transmembrane region" description="Helical" evidence="6">
    <location>
        <begin position="314"/>
        <end position="332"/>
    </location>
</feature>
<evidence type="ECO:0000313" key="7">
    <source>
        <dbReference type="EMBL" id="KAG5680974.1"/>
    </source>
</evidence>
<gene>
    <name evidence="7" type="ORF">PVAND_010448</name>
</gene>
<protein>
    <recommendedName>
        <fullName evidence="9">Acetyl-coenzyme A transporter 1</fullName>
    </recommendedName>
</protein>
<evidence type="ECO:0000313" key="8">
    <source>
        <dbReference type="Proteomes" id="UP001107558"/>
    </source>
</evidence>
<dbReference type="Gene3D" id="1.20.1250.20">
    <property type="entry name" value="MFS general substrate transporter like domains"/>
    <property type="match status" value="1"/>
</dbReference>
<name>A0A9J6CHA2_POLVA</name>
<dbReference type="Proteomes" id="UP001107558">
    <property type="component" value="Chromosome 1"/>
</dbReference>
<proteinExistence type="predicted"/>
<dbReference type="InterPro" id="IPR004752">
    <property type="entry name" value="AmpG_permease/AT-1"/>
</dbReference>
<evidence type="ECO:0000256" key="1">
    <source>
        <dbReference type="ARBA" id="ARBA00004141"/>
    </source>
</evidence>
<feature type="transmembrane region" description="Helical" evidence="6">
    <location>
        <begin position="344"/>
        <end position="367"/>
    </location>
</feature>
<dbReference type="GO" id="GO:0008521">
    <property type="term" value="F:acetyl-CoA transmembrane transporter activity"/>
    <property type="evidence" value="ECO:0007669"/>
    <property type="project" value="InterPro"/>
</dbReference>
<keyword evidence="4 6" id="KW-0472">Membrane</keyword>
<feature type="transmembrane region" description="Helical" evidence="6">
    <location>
        <begin position="38"/>
        <end position="61"/>
    </location>
</feature>
<organism evidence="7 8">
    <name type="scientific">Polypedilum vanderplanki</name>
    <name type="common">Sleeping chironomid midge</name>
    <dbReference type="NCBI Taxonomy" id="319348"/>
    <lineage>
        <taxon>Eukaryota</taxon>
        <taxon>Metazoa</taxon>
        <taxon>Ecdysozoa</taxon>
        <taxon>Arthropoda</taxon>
        <taxon>Hexapoda</taxon>
        <taxon>Insecta</taxon>
        <taxon>Pterygota</taxon>
        <taxon>Neoptera</taxon>
        <taxon>Endopterygota</taxon>
        <taxon>Diptera</taxon>
        <taxon>Nematocera</taxon>
        <taxon>Chironomoidea</taxon>
        <taxon>Chironomidae</taxon>
        <taxon>Chironominae</taxon>
        <taxon>Polypedilum</taxon>
        <taxon>Polypedilum</taxon>
    </lineage>
</organism>
<dbReference type="AlphaFoldDB" id="A0A9J6CHA2"/>
<accession>A0A9J6CHA2</accession>
<keyword evidence="8" id="KW-1185">Reference proteome</keyword>
<dbReference type="InterPro" id="IPR024371">
    <property type="entry name" value="AcetylCoA_trans_1-like"/>
</dbReference>
<evidence type="ECO:0000256" key="2">
    <source>
        <dbReference type="ARBA" id="ARBA00022692"/>
    </source>
</evidence>
<feature type="transmembrane region" description="Helical" evidence="6">
    <location>
        <begin position="221"/>
        <end position="244"/>
    </location>
</feature>
<dbReference type="GO" id="GO:0035348">
    <property type="term" value="P:acetyl-CoA transmembrane transport"/>
    <property type="evidence" value="ECO:0007669"/>
    <property type="project" value="InterPro"/>
</dbReference>
<dbReference type="InterPro" id="IPR036259">
    <property type="entry name" value="MFS_trans_sf"/>
</dbReference>
<comment type="subcellular location">
    <subcellularLocation>
        <location evidence="1">Membrane</location>
        <topology evidence="1">Multi-pass membrane protein</topology>
    </subcellularLocation>
</comment>
<reference evidence="7" key="1">
    <citation type="submission" date="2021-03" db="EMBL/GenBank/DDBJ databases">
        <title>Chromosome level genome of the anhydrobiotic midge Polypedilum vanderplanki.</title>
        <authorList>
            <person name="Yoshida Y."/>
            <person name="Kikawada T."/>
            <person name="Gusev O."/>
        </authorList>
    </citation>
    <scope>NUCLEOTIDE SEQUENCE</scope>
    <source>
        <strain evidence="7">NIAS01</strain>
        <tissue evidence="7">Whole body or cell culture</tissue>
    </source>
</reference>
<feature type="transmembrane region" description="Helical" evidence="6">
    <location>
        <begin position="379"/>
        <end position="400"/>
    </location>
</feature>